<reference evidence="6" key="1">
    <citation type="journal article" date="2019" name="Int. J. Syst. Evol. Microbiol.">
        <title>The Global Catalogue of Microorganisms (GCM) 10K type strain sequencing project: providing services to taxonomists for standard genome sequencing and annotation.</title>
        <authorList>
            <consortium name="The Broad Institute Genomics Platform"/>
            <consortium name="The Broad Institute Genome Sequencing Center for Infectious Disease"/>
            <person name="Wu L."/>
            <person name="Ma J."/>
        </authorList>
    </citation>
    <scope>NUCLEOTIDE SEQUENCE [LARGE SCALE GENOMIC DNA]</scope>
    <source>
        <strain evidence="6">CCUG 46385</strain>
    </source>
</reference>
<evidence type="ECO:0000259" key="4">
    <source>
        <dbReference type="Pfam" id="PF01048"/>
    </source>
</evidence>
<feature type="domain" description="Nucleoside phosphorylase" evidence="4">
    <location>
        <begin position="35"/>
        <end position="227"/>
    </location>
</feature>
<dbReference type="SUPFAM" id="SSF53167">
    <property type="entry name" value="Purine and uridine phosphorylases"/>
    <property type="match status" value="1"/>
</dbReference>
<dbReference type="PANTHER" id="PTHR43691">
    <property type="entry name" value="URIDINE PHOSPHORYLASE"/>
    <property type="match status" value="1"/>
</dbReference>
<proteinExistence type="predicted"/>
<comment type="caution">
    <text evidence="5">The sequence shown here is derived from an EMBL/GenBank/DDBJ whole genome shotgun (WGS) entry which is preliminary data.</text>
</comment>
<organism evidence="5 6">
    <name type="scientific">Filifactor villosus</name>
    <dbReference type="NCBI Taxonomy" id="29374"/>
    <lineage>
        <taxon>Bacteria</taxon>
        <taxon>Bacillati</taxon>
        <taxon>Bacillota</taxon>
        <taxon>Clostridia</taxon>
        <taxon>Peptostreptococcales</taxon>
        <taxon>Filifactoraceae</taxon>
        <taxon>Filifactor</taxon>
    </lineage>
</organism>
<comment type="catalytic activity">
    <reaction evidence="3">
        <text>uridine + phosphate = alpha-D-ribose 1-phosphate + uracil</text>
        <dbReference type="Rhea" id="RHEA:24388"/>
        <dbReference type="ChEBI" id="CHEBI:16704"/>
        <dbReference type="ChEBI" id="CHEBI:17568"/>
        <dbReference type="ChEBI" id="CHEBI:43474"/>
        <dbReference type="ChEBI" id="CHEBI:57720"/>
        <dbReference type="EC" id="2.4.2.3"/>
    </reaction>
</comment>
<dbReference type="Proteomes" id="UP001595916">
    <property type="component" value="Unassembled WGS sequence"/>
</dbReference>
<evidence type="ECO:0000256" key="2">
    <source>
        <dbReference type="ARBA" id="ARBA00021980"/>
    </source>
</evidence>
<name>A0ABV9QM23_9FIRM</name>
<evidence type="ECO:0000256" key="1">
    <source>
        <dbReference type="ARBA" id="ARBA00011888"/>
    </source>
</evidence>
<keyword evidence="6" id="KW-1185">Reference proteome</keyword>
<dbReference type="Pfam" id="PF01048">
    <property type="entry name" value="PNP_UDP_1"/>
    <property type="match status" value="1"/>
</dbReference>
<dbReference type="PANTHER" id="PTHR43691:SF11">
    <property type="entry name" value="FI09636P-RELATED"/>
    <property type="match status" value="1"/>
</dbReference>
<accession>A0ABV9QM23</accession>
<dbReference type="EC" id="2.4.2.3" evidence="1"/>
<evidence type="ECO:0000256" key="3">
    <source>
        <dbReference type="ARBA" id="ARBA00048447"/>
    </source>
</evidence>
<evidence type="ECO:0000313" key="5">
    <source>
        <dbReference type="EMBL" id="MFC4805375.1"/>
    </source>
</evidence>
<dbReference type="RefSeq" id="WP_379788934.1">
    <property type="nucleotide sequence ID" value="NZ_JBHSHL010000049.1"/>
</dbReference>
<dbReference type="InterPro" id="IPR035994">
    <property type="entry name" value="Nucleoside_phosphorylase_sf"/>
</dbReference>
<dbReference type="Gene3D" id="3.40.50.1580">
    <property type="entry name" value="Nucleoside phosphorylase domain"/>
    <property type="match status" value="1"/>
</dbReference>
<protein>
    <recommendedName>
        <fullName evidence="2">Uridine phosphorylase</fullName>
        <ecNumber evidence="1">2.4.2.3</ecNumber>
    </recommendedName>
</protein>
<dbReference type="EMBL" id="JBHSHL010000049">
    <property type="protein sequence ID" value="MFC4805375.1"/>
    <property type="molecule type" value="Genomic_DNA"/>
</dbReference>
<gene>
    <name evidence="5" type="ORF">ACFO4R_09805</name>
</gene>
<dbReference type="CDD" id="cd09007">
    <property type="entry name" value="NP-I_spr0068"/>
    <property type="match status" value="1"/>
</dbReference>
<evidence type="ECO:0000313" key="6">
    <source>
        <dbReference type="Proteomes" id="UP001595916"/>
    </source>
</evidence>
<dbReference type="InterPro" id="IPR000845">
    <property type="entry name" value="Nucleoside_phosphorylase_d"/>
</dbReference>
<sequence length="255" mass="29016">MSIRKSEFPILEFDDKRKSVIMPGHENLNVNLPKRCVYAFLGEYIDKFAEKERAVRVAEFDSITKKYPIYIVDYKGEEVCLVQAPMGSAPSAQILDWLLAYGVKKVISAGSCGVLKDFPENYFLVPKSALRDEGTSYHYLEPSRFVEISEEALKAIEETLGEHNLKYKEVVTWTTDGFYRETAELVRYRMEEGCSVVEMECSALASVAKFRNIIWGEILFTADSLADVAQYDVRSFGLDSFEYALILCLDSVLKL</sequence>